<dbReference type="InterPro" id="IPR053876">
    <property type="entry name" value="Phage_int_M"/>
</dbReference>
<evidence type="ECO:0000313" key="9">
    <source>
        <dbReference type="Proteomes" id="UP000243232"/>
    </source>
</evidence>
<dbReference type="InterPro" id="IPR038488">
    <property type="entry name" value="Integrase_DNA-bd_sf"/>
</dbReference>
<evidence type="ECO:0000256" key="5">
    <source>
        <dbReference type="PROSITE-ProRule" id="PRU01248"/>
    </source>
</evidence>
<evidence type="ECO:0000256" key="4">
    <source>
        <dbReference type="ARBA" id="ARBA00023172"/>
    </source>
</evidence>
<feature type="domain" description="Tyr recombinase" evidence="6">
    <location>
        <begin position="214"/>
        <end position="392"/>
    </location>
</feature>
<dbReference type="STRING" id="364197.SAMN05216296_2409"/>
<dbReference type="InterPro" id="IPR044068">
    <property type="entry name" value="CB"/>
</dbReference>
<dbReference type="GO" id="GO:0006310">
    <property type="term" value="P:DNA recombination"/>
    <property type="evidence" value="ECO:0007669"/>
    <property type="project" value="UniProtKB-KW"/>
</dbReference>
<dbReference type="Gene3D" id="1.10.150.130">
    <property type="match status" value="1"/>
</dbReference>
<organism evidence="8 9">
    <name type="scientific">Pseudomonas pohangensis</name>
    <dbReference type="NCBI Taxonomy" id="364197"/>
    <lineage>
        <taxon>Bacteria</taxon>
        <taxon>Pseudomonadati</taxon>
        <taxon>Pseudomonadota</taxon>
        <taxon>Gammaproteobacteria</taxon>
        <taxon>Pseudomonadales</taxon>
        <taxon>Pseudomonadaceae</taxon>
        <taxon>Pseudomonas</taxon>
    </lineage>
</organism>
<dbReference type="Gene3D" id="1.10.443.10">
    <property type="entry name" value="Intergrase catalytic core"/>
    <property type="match status" value="1"/>
</dbReference>
<dbReference type="Pfam" id="PF13356">
    <property type="entry name" value="Arm-DNA-bind_3"/>
    <property type="match status" value="1"/>
</dbReference>
<dbReference type="InterPro" id="IPR010998">
    <property type="entry name" value="Integrase_recombinase_N"/>
</dbReference>
<keyword evidence="3 5" id="KW-0238">DNA-binding</keyword>
<dbReference type="Gene3D" id="3.30.160.390">
    <property type="entry name" value="Integrase, DNA-binding domain"/>
    <property type="match status" value="1"/>
</dbReference>
<dbReference type="InterPro" id="IPR002104">
    <property type="entry name" value="Integrase_catalytic"/>
</dbReference>
<evidence type="ECO:0000256" key="1">
    <source>
        <dbReference type="ARBA" id="ARBA00008857"/>
    </source>
</evidence>
<evidence type="ECO:0000256" key="3">
    <source>
        <dbReference type="ARBA" id="ARBA00023125"/>
    </source>
</evidence>
<dbReference type="Proteomes" id="UP000243232">
    <property type="component" value="Chromosome I"/>
</dbReference>
<dbReference type="PROSITE" id="PS51900">
    <property type="entry name" value="CB"/>
    <property type="match status" value="1"/>
</dbReference>
<keyword evidence="2" id="KW-0229">DNA integration</keyword>
<name>A0A1H2GMJ9_9PSED</name>
<proteinExistence type="inferred from homology"/>
<dbReference type="InterPro" id="IPR011010">
    <property type="entry name" value="DNA_brk_join_enz"/>
</dbReference>
<evidence type="ECO:0000259" key="6">
    <source>
        <dbReference type="PROSITE" id="PS51898"/>
    </source>
</evidence>
<dbReference type="GO" id="GO:0015074">
    <property type="term" value="P:DNA integration"/>
    <property type="evidence" value="ECO:0007669"/>
    <property type="project" value="UniProtKB-KW"/>
</dbReference>
<sequence>MKRADIKRRPMTDTTLAALEPDSVEYRERDDGQGLYFRVKPDGNKSWQLRYKNREGKWLWHGLGGYPEVSGTMAREKAAACRTEISKGISPADKKAATKTATVAAETKTFRIVAEQWFEFKQSKGLAESSLHKIRSYLDKDILPALGDKQLDHITREDCRELQQSLEARSAHNVAEKCRSWLNQIFGWAIGCGLTENDPASRLTDIAAAAPPTKQFPHLLEHELPDFLRALRVSTSRTPTKTAVWLILWTASRPGNIREAEWAEFDLEAGLWTIPGPKMKVKGRSAHVVPLPRQAVDALQNLHRMTGRGRYLFPGNGSVNPFMSDGAINKAIALVGFKGRLVGHGSRHTARTLLAEHEWKVDFRKEQTAHAKQGMEGVYDKAQYLPQRRAMMQWYADYLDCLADGMTQAQRAEFDSRVNVVGPSK</sequence>
<dbReference type="RefSeq" id="WP_090195544.1">
    <property type="nucleotide sequence ID" value="NZ_LT629785.1"/>
</dbReference>
<accession>A0A1H2GMJ9</accession>
<dbReference type="PANTHER" id="PTHR30629:SF2">
    <property type="entry name" value="PROPHAGE INTEGRASE INTS-RELATED"/>
    <property type="match status" value="1"/>
</dbReference>
<feature type="domain" description="Core-binding (CB)" evidence="7">
    <location>
        <begin position="108"/>
        <end position="190"/>
    </location>
</feature>
<dbReference type="PROSITE" id="PS51898">
    <property type="entry name" value="TYR_RECOMBINASE"/>
    <property type="match status" value="1"/>
</dbReference>
<dbReference type="InterPro" id="IPR050808">
    <property type="entry name" value="Phage_Integrase"/>
</dbReference>
<dbReference type="InterPro" id="IPR013762">
    <property type="entry name" value="Integrase-like_cat_sf"/>
</dbReference>
<evidence type="ECO:0000256" key="2">
    <source>
        <dbReference type="ARBA" id="ARBA00022908"/>
    </source>
</evidence>
<dbReference type="Pfam" id="PF22022">
    <property type="entry name" value="Phage_int_M"/>
    <property type="match status" value="1"/>
</dbReference>
<dbReference type="PANTHER" id="PTHR30629">
    <property type="entry name" value="PROPHAGE INTEGRASE"/>
    <property type="match status" value="1"/>
</dbReference>
<dbReference type="GO" id="GO:0003677">
    <property type="term" value="F:DNA binding"/>
    <property type="evidence" value="ECO:0007669"/>
    <property type="project" value="UniProtKB-UniRule"/>
</dbReference>
<protein>
    <submittedName>
        <fullName evidence="8">Integrase</fullName>
    </submittedName>
</protein>
<dbReference type="AlphaFoldDB" id="A0A1H2GMJ9"/>
<comment type="similarity">
    <text evidence="1">Belongs to the 'phage' integrase family.</text>
</comment>
<keyword evidence="4" id="KW-0233">DNA recombination</keyword>
<dbReference type="SUPFAM" id="SSF56349">
    <property type="entry name" value="DNA breaking-rejoining enzymes"/>
    <property type="match status" value="1"/>
</dbReference>
<dbReference type="CDD" id="cd00801">
    <property type="entry name" value="INT_P4_C"/>
    <property type="match status" value="1"/>
</dbReference>
<dbReference type="InterPro" id="IPR025166">
    <property type="entry name" value="Integrase_DNA_bind_dom"/>
</dbReference>
<keyword evidence="9" id="KW-1185">Reference proteome</keyword>
<evidence type="ECO:0000259" key="7">
    <source>
        <dbReference type="PROSITE" id="PS51900"/>
    </source>
</evidence>
<reference evidence="9" key="1">
    <citation type="submission" date="2016-10" db="EMBL/GenBank/DDBJ databases">
        <authorList>
            <person name="Varghese N."/>
            <person name="Submissions S."/>
        </authorList>
    </citation>
    <scope>NUCLEOTIDE SEQUENCE [LARGE SCALE GENOMIC DNA]</scope>
    <source>
        <strain evidence="9">DSM 17875</strain>
    </source>
</reference>
<dbReference type="EMBL" id="LT629785">
    <property type="protein sequence ID" value="SDU20857.1"/>
    <property type="molecule type" value="Genomic_DNA"/>
</dbReference>
<evidence type="ECO:0000313" key="8">
    <source>
        <dbReference type="EMBL" id="SDU20857.1"/>
    </source>
</evidence>
<gene>
    <name evidence="8" type="ORF">SAMN05216296_2409</name>
</gene>
<dbReference type="Pfam" id="PF00589">
    <property type="entry name" value="Phage_integrase"/>
    <property type="match status" value="1"/>
</dbReference>
<dbReference type="OrthoDB" id="9795573at2"/>